<sequence length="209" mass="22353">MMQSGAFLQLLLVLAAIASRLSILLSEVRAAAELSWFASFRALQTLYPSEAGQVKPLVKRDLHESSPTAPLGAPTVSRSRSPRTADPGRDRDEVEDEDLGRSLARIPSEPSEQKVDAPFCADASANSLPDELPADPMTFSLSDELARPIGSSVPPQSAKANEPSGSEGARPAQPAMPSAPKRKKAEADGGRPVKKKKKKRDEIDDIFGL</sequence>
<dbReference type="Proteomes" id="UP000029665">
    <property type="component" value="Unassembled WGS sequence"/>
</dbReference>
<evidence type="ECO:0000313" key="3">
    <source>
        <dbReference type="EMBL" id="CDO68348.1"/>
    </source>
</evidence>
<feature type="region of interest" description="Disordered" evidence="1">
    <location>
        <begin position="61"/>
        <end position="209"/>
    </location>
</feature>
<dbReference type="STRING" id="5643.A0A060S7J9"/>
<dbReference type="OrthoDB" id="114080at2759"/>
<comment type="caution">
    <text evidence="3">The sequence shown here is derived from an EMBL/GenBank/DDBJ whole genome shotgun (WGS) entry which is preliminary data.</text>
</comment>
<feature type="signal peptide" evidence="2">
    <location>
        <begin position="1"/>
        <end position="30"/>
    </location>
</feature>
<evidence type="ECO:0000256" key="2">
    <source>
        <dbReference type="SAM" id="SignalP"/>
    </source>
</evidence>
<proteinExistence type="predicted"/>
<dbReference type="EMBL" id="CCBP010000011">
    <property type="protein sequence ID" value="CDO68348.1"/>
    <property type="molecule type" value="Genomic_DNA"/>
</dbReference>
<gene>
    <name evidence="3" type="ORF">BN946_scf184799.g75</name>
</gene>
<evidence type="ECO:0000256" key="1">
    <source>
        <dbReference type="SAM" id="MobiDB-lite"/>
    </source>
</evidence>
<evidence type="ECO:0000313" key="4">
    <source>
        <dbReference type="Proteomes" id="UP000029665"/>
    </source>
</evidence>
<reference evidence="3" key="1">
    <citation type="submission" date="2014-01" db="EMBL/GenBank/DDBJ databases">
        <title>The genome of the white-rot fungus Pycnoporus cinnabarinus: a basidiomycete model with a versatile arsenal for lignocellulosic biomass breakdown.</title>
        <authorList>
            <person name="Levasseur A."/>
            <person name="Lomascolo A."/>
            <person name="Ruiz-Duenas F.J."/>
            <person name="Uzan E."/>
            <person name="Piumi F."/>
            <person name="Kues U."/>
            <person name="Ram A.F.J."/>
            <person name="Murat C."/>
            <person name="Haon M."/>
            <person name="Benoit I."/>
            <person name="Arfi Y."/>
            <person name="Chevret D."/>
            <person name="Drula E."/>
            <person name="Kwon M.J."/>
            <person name="Gouret P."/>
            <person name="Lesage-Meessen L."/>
            <person name="Lombard V."/>
            <person name="Mariette J."/>
            <person name="Noirot C."/>
            <person name="Park J."/>
            <person name="Patyshakuliyeva A."/>
            <person name="Wieneger R.A.B."/>
            <person name="Wosten H.A.B."/>
            <person name="Martin F."/>
            <person name="Coutinho P.M."/>
            <person name="de Vries R."/>
            <person name="Martinez A.T."/>
            <person name="Klopp C."/>
            <person name="Pontarotti P."/>
            <person name="Henrissat B."/>
            <person name="Record E."/>
        </authorList>
    </citation>
    <scope>NUCLEOTIDE SEQUENCE [LARGE SCALE GENOMIC DNA]</scope>
    <source>
        <strain evidence="3">BRFM137</strain>
    </source>
</reference>
<dbReference type="HOGENOM" id="CLU_1315978_0_0_1"/>
<dbReference type="AlphaFoldDB" id="A0A060S7J9"/>
<dbReference type="OMA" id="FINHIAV"/>
<protein>
    <submittedName>
        <fullName evidence="3">Uncharacterized protein</fullName>
    </submittedName>
</protein>
<accession>A0A060S7J9</accession>
<keyword evidence="4" id="KW-1185">Reference proteome</keyword>
<keyword evidence="2" id="KW-0732">Signal</keyword>
<name>A0A060S7J9_PYCCI</name>
<organism evidence="3 4">
    <name type="scientific">Pycnoporus cinnabarinus</name>
    <name type="common">Cinnabar-red polypore</name>
    <name type="synonym">Trametes cinnabarina</name>
    <dbReference type="NCBI Taxonomy" id="5643"/>
    <lineage>
        <taxon>Eukaryota</taxon>
        <taxon>Fungi</taxon>
        <taxon>Dikarya</taxon>
        <taxon>Basidiomycota</taxon>
        <taxon>Agaricomycotina</taxon>
        <taxon>Agaricomycetes</taxon>
        <taxon>Polyporales</taxon>
        <taxon>Polyporaceae</taxon>
        <taxon>Trametes</taxon>
    </lineage>
</organism>
<feature type="chain" id="PRO_5001587255" evidence="2">
    <location>
        <begin position="31"/>
        <end position="209"/>
    </location>
</feature>